<dbReference type="EMBL" id="OMKW01000002">
    <property type="protein sequence ID" value="SPF29484.1"/>
    <property type="molecule type" value="Genomic_DNA"/>
</dbReference>
<dbReference type="Proteomes" id="UP000244932">
    <property type="component" value="Unassembled WGS sequence"/>
</dbReference>
<reference evidence="1 2" key="1">
    <citation type="submission" date="2018-03" db="EMBL/GenBank/DDBJ databases">
        <authorList>
            <person name="Keele B.F."/>
        </authorList>
    </citation>
    <scope>NUCLEOTIDE SEQUENCE [LARGE SCALE GENOMIC DNA]</scope>
    <source>
        <strain evidence="1 2">CeCT 8812</strain>
    </source>
</reference>
<keyword evidence="2" id="KW-1185">Reference proteome</keyword>
<evidence type="ECO:0000313" key="2">
    <source>
        <dbReference type="Proteomes" id="UP000244932"/>
    </source>
</evidence>
<sequence length="53" mass="5803">MSLILLLISLNVLFLVHLRLRRRLRARLAAAPDVPIAGARQAEPSFRAVNVGG</sequence>
<accession>A0A2R8AB73</accession>
<dbReference type="AlphaFoldDB" id="A0A2R8AB73"/>
<proteinExistence type="predicted"/>
<dbReference type="RefSeq" id="WP_162845009.1">
    <property type="nucleotide sequence ID" value="NZ_OMKW01000002.1"/>
</dbReference>
<gene>
    <name evidence="1" type="ORF">POI8812_01795</name>
</gene>
<protein>
    <submittedName>
        <fullName evidence="1">Uncharacterized protein</fullName>
    </submittedName>
</protein>
<name>A0A2R8AB73_9RHOB</name>
<evidence type="ECO:0000313" key="1">
    <source>
        <dbReference type="EMBL" id="SPF29484.1"/>
    </source>
</evidence>
<organism evidence="1 2">
    <name type="scientific">Pontivivens insulae</name>
    <dbReference type="NCBI Taxonomy" id="1639689"/>
    <lineage>
        <taxon>Bacteria</taxon>
        <taxon>Pseudomonadati</taxon>
        <taxon>Pseudomonadota</taxon>
        <taxon>Alphaproteobacteria</taxon>
        <taxon>Rhodobacterales</taxon>
        <taxon>Paracoccaceae</taxon>
        <taxon>Pontivivens</taxon>
    </lineage>
</organism>